<sequence>MNKIHSALFYINQCKREIGTIEPINVTPMKKRQLILGKLIPFWIVGMTVIEFFYLIALQLF</sequence>
<dbReference type="Proteomes" id="UP000236413">
    <property type="component" value="Unassembled WGS sequence"/>
</dbReference>
<organism evidence="2 3">
    <name type="scientific">Chryseobacterium viscerum</name>
    <dbReference type="NCBI Taxonomy" id="1037377"/>
    <lineage>
        <taxon>Bacteria</taxon>
        <taxon>Pseudomonadati</taxon>
        <taxon>Bacteroidota</taxon>
        <taxon>Flavobacteriia</taxon>
        <taxon>Flavobacteriales</taxon>
        <taxon>Weeksellaceae</taxon>
        <taxon>Chryseobacterium group</taxon>
        <taxon>Chryseobacterium</taxon>
    </lineage>
</organism>
<gene>
    <name evidence="2" type="ORF">C1634_018170</name>
</gene>
<dbReference type="AlphaFoldDB" id="A0A316WCU3"/>
<evidence type="ECO:0000313" key="2">
    <source>
        <dbReference type="EMBL" id="PWN59245.1"/>
    </source>
</evidence>
<accession>A0A316WCU3</accession>
<proteinExistence type="predicted"/>
<reference evidence="2 3" key="1">
    <citation type="submission" date="2018-04" db="EMBL/GenBank/DDBJ databases">
        <title>Chryseobacterium oncorhynchi 701B-08T from rainbow trout, and Chryseobacterium viscerum 687B-08T from diseased fish.</title>
        <authorList>
            <person name="Jeong J.-J."/>
            <person name="Lee Y.J."/>
            <person name="Pathiraja D."/>
            <person name="Park B."/>
            <person name="Choi I.-G."/>
            <person name="Kim K.D."/>
        </authorList>
    </citation>
    <scope>NUCLEOTIDE SEQUENCE [LARGE SCALE GENOMIC DNA]</scope>
    <source>
        <strain evidence="2 3">687B-08</strain>
    </source>
</reference>
<keyword evidence="1" id="KW-1133">Transmembrane helix</keyword>
<dbReference type="EMBL" id="PPEG02000008">
    <property type="protein sequence ID" value="PWN59245.1"/>
    <property type="molecule type" value="Genomic_DNA"/>
</dbReference>
<evidence type="ECO:0000256" key="1">
    <source>
        <dbReference type="SAM" id="Phobius"/>
    </source>
</evidence>
<name>A0A316WCU3_9FLAO</name>
<evidence type="ECO:0000313" key="3">
    <source>
        <dbReference type="Proteomes" id="UP000236413"/>
    </source>
</evidence>
<keyword evidence="1" id="KW-0812">Transmembrane</keyword>
<comment type="caution">
    <text evidence="2">The sequence shown here is derived from an EMBL/GenBank/DDBJ whole genome shotgun (WGS) entry which is preliminary data.</text>
</comment>
<feature type="transmembrane region" description="Helical" evidence="1">
    <location>
        <begin position="39"/>
        <end position="60"/>
    </location>
</feature>
<keyword evidence="1" id="KW-0472">Membrane</keyword>
<protein>
    <submittedName>
        <fullName evidence="2">Uncharacterized protein</fullName>
    </submittedName>
</protein>